<gene>
    <name evidence="1" type="ORF">Bfra_004892</name>
</gene>
<proteinExistence type="predicted"/>
<dbReference type="GeneID" id="59258975"/>
<dbReference type="RefSeq" id="XP_037192378.1">
    <property type="nucleotide sequence ID" value="XM_037335283.1"/>
</dbReference>
<evidence type="ECO:0000313" key="2">
    <source>
        <dbReference type="Proteomes" id="UP000531561"/>
    </source>
</evidence>
<keyword evidence="2" id="KW-1185">Reference proteome</keyword>
<reference evidence="1 2" key="1">
    <citation type="journal article" date="2020" name="Phytopathology">
        <title>A high-quality genome resource of Botrytis fragariae, a new and rapidly spreading fungal pathogen causing strawberry gray mold in the U.S.A.</title>
        <authorList>
            <person name="Wu Y."/>
            <person name="Saski C.A."/>
            <person name="Schnabel G."/>
            <person name="Xiao S."/>
            <person name="Hu M."/>
        </authorList>
    </citation>
    <scope>NUCLEOTIDE SEQUENCE [LARGE SCALE GENOMIC DNA]</scope>
    <source>
        <strain evidence="1 2">BVB16</strain>
    </source>
</reference>
<dbReference type="OrthoDB" id="5396831at2759"/>
<dbReference type="Proteomes" id="UP000531561">
    <property type="component" value="Unassembled WGS sequence"/>
</dbReference>
<dbReference type="EMBL" id="JABFCT010000008">
    <property type="protein sequence ID" value="KAF5873432.1"/>
    <property type="molecule type" value="Genomic_DNA"/>
</dbReference>
<sequence length="131" mass="15323">MSRVEIFFLPSLDTPRSHALWTKLRVLSHHWDRNCTLTYDNEPIVVNNFSNSLQSLSPEQLMMWNQVEPANFKAVGMTLRGTVVFRDSTYYVLADQRALETGMILSTEFENYGAPGNRMRDTNFRTYLEYF</sequence>
<organism evidence="1 2">
    <name type="scientific">Botrytis fragariae</name>
    <dbReference type="NCBI Taxonomy" id="1964551"/>
    <lineage>
        <taxon>Eukaryota</taxon>
        <taxon>Fungi</taxon>
        <taxon>Dikarya</taxon>
        <taxon>Ascomycota</taxon>
        <taxon>Pezizomycotina</taxon>
        <taxon>Leotiomycetes</taxon>
        <taxon>Helotiales</taxon>
        <taxon>Sclerotiniaceae</taxon>
        <taxon>Botrytis</taxon>
    </lineage>
</organism>
<comment type="caution">
    <text evidence="1">The sequence shown here is derived from an EMBL/GenBank/DDBJ whole genome shotgun (WGS) entry which is preliminary data.</text>
</comment>
<accession>A0A8H6ATP1</accession>
<dbReference type="AlphaFoldDB" id="A0A8H6ATP1"/>
<protein>
    <submittedName>
        <fullName evidence="1">Uncharacterized protein</fullName>
    </submittedName>
</protein>
<name>A0A8H6ATP1_9HELO</name>
<evidence type="ECO:0000313" key="1">
    <source>
        <dbReference type="EMBL" id="KAF5873432.1"/>
    </source>
</evidence>